<dbReference type="Proteomes" id="UP000198538">
    <property type="component" value="Unassembled WGS sequence"/>
</dbReference>
<keyword evidence="1" id="KW-0472">Membrane</keyword>
<dbReference type="InterPro" id="IPR015050">
    <property type="entry name" value="BofC_C"/>
</dbReference>
<keyword evidence="4" id="KW-1185">Reference proteome</keyword>
<dbReference type="Pfam" id="PF08955">
    <property type="entry name" value="BofC_C"/>
    <property type="match status" value="1"/>
</dbReference>
<evidence type="ECO:0000256" key="1">
    <source>
        <dbReference type="SAM" id="Phobius"/>
    </source>
</evidence>
<proteinExistence type="predicted"/>
<evidence type="ECO:0000313" key="4">
    <source>
        <dbReference type="Proteomes" id="UP000198538"/>
    </source>
</evidence>
<keyword evidence="1" id="KW-1133">Transmembrane helix</keyword>
<dbReference type="EMBL" id="FMVM01000001">
    <property type="protein sequence ID" value="SCX94099.1"/>
    <property type="molecule type" value="Genomic_DNA"/>
</dbReference>
<dbReference type="InterPro" id="IPR038117">
    <property type="entry name" value="BofC_C_sf"/>
</dbReference>
<protein>
    <submittedName>
        <fullName evidence="3">Forespore regulator of the sigma-K checkpoint</fullName>
    </submittedName>
</protein>
<name>A0A1G5BV64_9BACL</name>
<keyword evidence="1" id="KW-0812">Transmembrane</keyword>
<reference evidence="4" key="1">
    <citation type="submission" date="2016-10" db="EMBL/GenBank/DDBJ databases">
        <authorList>
            <person name="Varghese N."/>
            <person name="Submissions S."/>
        </authorList>
    </citation>
    <scope>NUCLEOTIDE SEQUENCE [LARGE SCALE GENOMIC DNA]</scope>
    <source>
        <strain evidence="4">BL9</strain>
    </source>
</reference>
<feature type="domain" description="Bypass of forespore C C-terminal" evidence="2">
    <location>
        <begin position="145"/>
        <end position="221"/>
    </location>
</feature>
<organism evidence="3 4">
    <name type="scientific">Paenibacillus polysaccharolyticus</name>
    <dbReference type="NCBI Taxonomy" id="582692"/>
    <lineage>
        <taxon>Bacteria</taxon>
        <taxon>Bacillati</taxon>
        <taxon>Bacillota</taxon>
        <taxon>Bacilli</taxon>
        <taxon>Bacillales</taxon>
        <taxon>Paenibacillaceae</taxon>
        <taxon>Paenibacillus</taxon>
    </lineage>
</organism>
<evidence type="ECO:0000259" key="2">
    <source>
        <dbReference type="Pfam" id="PF08955"/>
    </source>
</evidence>
<dbReference type="STRING" id="582692.SAMN05720606_101519"/>
<feature type="transmembrane region" description="Helical" evidence="1">
    <location>
        <begin position="26"/>
        <end position="44"/>
    </location>
</feature>
<sequence>MIEGVYVNRFTLRKQLKRRWRRWKRTLWMVAAICAVTILAYRGLSISAAVERLLTTDFGEAVNVMGPVKQDQRSAHEIQVIVEQLETGADQLIRVVLQTKYICGVETEQLGRMDIPQLKMLLAQHPEWEAKVTSSDTLHLNQSVDDLSPVCKQEAYISIDATGHLNLYEGKPAEENVIRTFFQLDVDTLESSLPEGVLEQLQEGIRIQDKDEYDSVISTFSDFAVDETHHLLRNGG</sequence>
<gene>
    <name evidence="3" type="ORF">SAMN05720606_101519</name>
</gene>
<evidence type="ECO:0000313" key="3">
    <source>
        <dbReference type="EMBL" id="SCX94099.1"/>
    </source>
</evidence>
<dbReference type="AlphaFoldDB" id="A0A1G5BV64"/>
<dbReference type="Gene3D" id="3.30.70.1740">
    <property type="entry name" value="Bypass-of-forespore C, C-terminal domain"/>
    <property type="match status" value="1"/>
</dbReference>
<accession>A0A1G5BV64</accession>